<evidence type="ECO:0000256" key="7">
    <source>
        <dbReference type="SAM" id="MobiDB-lite"/>
    </source>
</evidence>
<dbReference type="InParanoid" id="D2VVY8"/>
<evidence type="ECO:0000256" key="4">
    <source>
        <dbReference type="ARBA" id="ARBA00023016"/>
    </source>
</evidence>
<name>D2VVY8_NAEGR</name>
<dbReference type="SUPFAM" id="SSF100920">
    <property type="entry name" value="Heat shock protein 70kD (HSP70), peptide-binding domain"/>
    <property type="match status" value="1"/>
</dbReference>
<evidence type="ECO:0000313" key="8">
    <source>
        <dbReference type="EMBL" id="EFC38925.1"/>
    </source>
</evidence>
<dbReference type="PROSITE" id="PS00297">
    <property type="entry name" value="HSP70_1"/>
    <property type="match status" value="1"/>
</dbReference>
<dbReference type="CDD" id="cd10233">
    <property type="entry name" value="ASKHA_NBD_HSP70_HSPA1"/>
    <property type="match status" value="1"/>
</dbReference>
<dbReference type="Gene3D" id="3.30.30.30">
    <property type="match status" value="1"/>
</dbReference>
<dbReference type="InterPro" id="IPR029047">
    <property type="entry name" value="HSP70_peptide-bd_sf"/>
</dbReference>
<dbReference type="STRING" id="5762.D2VVY8"/>
<feature type="compositionally biased region" description="Basic and acidic residues" evidence="7">
    <location>
        <begin position="636"/>
        <end position="648"/>
    </location>
</feature>
<dbReference type="RefSeq" id="XP_002671669.1">
    <property type="nucleotide sequence ID" value="XM_002671623.1"/>
</dbReference>
<dbReference type="InterPro" id="IPR013126">
    <property type="entry name" value="Hsp_70_fam"/>
</dbReference>
<evidence type="ECO:0000256" key="3">
    <source>
        <dbReference type="ARBA" id="ARBA00022840"/>
    </source>
</evidence>
<evidence type="ECO:0000256" key="6">
    <source>
        <dbReference type="SAM" id="Coils"/>
    </source>
</evidence>
<dbReference type="NCBIfam" id="NF001413">
    <property type="entry name" value="PRK00290.1"/>
    <property type="match status" value="1"/>
</dbReference>
<gene>
    <name evidence="8" type="ORF">NAEGRDRAFT_73187</name>
</gene>
<dbReference type="FunFam" id="2.60.34.10:FF:000014">
    <property type="entry name" value="Chaperone protein DnaK HSP70"/>
    <property type="match status" value="1"/>
</dbReference>
<evidence type="ECO:0008006" key="10">
    <source>
        <dbReference type="Google" id="ProtNLM"/>
    </source>
</evidence>
<dbReference type="InterPro" id="IPR018181">
    <property type="entry name" value="Heat_shock_70_CS"/>
</dbReference>
<proteinExistence type="inferred from homology"/>
<dbReference type="Proteomes" id="UP000006671">
    <property type="component" value="Unassembled WGS sequence"/>
</dbReference>
<dbReference type="OrthoDB" id="2401965at2759"/>
<dbReference type="Gene3D" id="3.30.420.40">
    <property type="match status" value="2"/>
</dbReference>
<feature type="region of interest" description="Disordered" evidence="7">
    <location>
        <begin position="613"/>
        <end position="648"/>
    </location>
</feature>
<evidence type="ECO:0000256" key="1">
    <source>
        <dbReference type="ARBA" id="ARBA00007381"/>
    </source>
</evidence>
<dbReference type="eggNOG" id="KOG0101">
    <property type="taxonomic scope" value="Eukaryota"/>
</dbReference>
<dbReference type="EMBL" id="GG738903">
    <property type="protein sequence ID" value="EFC38925.1"/>
    <property type="molecule type" value="Genomic_DNA"/>
</dbReference>
<comment type="similarity">
    <text evidence="1 5">Belongs to the heat shock protein 70 family.</text>
</comment>
<dbReference type="InterPro" id="IPR043129">
    <property type="entry name" value="ATPase_NBD"/>
</dbReference>
<dbReference type="FunFam" id="3.30.420.40:FF:000172">
    <property type="entry name" value="Heat shock 70 kDa protein"/>
    <property type="match status" value="2"/>
</dbReference>
<dbReference type="FunFam" id="3.90.640.10:FF:000002">
    <property type="entry name" value="Heat shock 70 kDa"/>
    <property type="match status" value="1"/>
</dbReference>
<organism evidence="9">
    <name type="scientific">Naegleria gruberi</name>
    <name type="common">Amoeba</name>
    <dbReference type="NCBI Taxonomy" id="5762"/>
    <lineage>
        <taxon>Eukaryota</taxon>
        <taxon>Discoba</taxon>
        <taxon>Heterolobosea</taxon>
        <taxon>Tetramitia</taxon>
        <taxon>Eutetramitia</taxon>
        <taxon>Vahlkampfiidae</taxon>
        <taxon>Naegleria</taxon>
    </lineage>
</organism>
<keyword evidence="4" id="KW-0346">Stress response</keyword>
<dbReference type="OMA" id="CNPIMTR"/>
<dbReference type="Gene3D" id="2.60.34.10">
    <property type="entry name" value="Substrate Binding Domain Of DNAk, Chain A, domain 1"/>
    <property type="match status" value="1"/>
</dbReference>
<dbReference type="PRINTS" id="PR00301">
    <property type="entry name" value="HEATSHOCK70"/>
</dbReference>
<evidence type="ECO:0000313" key="9">
    <source>
        <dbReference type="Proteomes" id="UP000006671"/>
    </source>
</evidence>
<keyword evidence="9" id="KW-1185">Reference proteome</keyword>
<keyword evidence="6" id="KW-0175">Coiled coil</keyword>
<dbReference type="Gene3D" id="1.20.1270.10">
    <property type="match status" value="1"/>
</dbReference>
<dbReference type="SUPFAM" id="SSF100934">
    <property type="entry name" value="Heat shock protein 70kD (HSP70), C-terminal subdomain"/>
    <property type="match status" value="1"/>
</dbReference>
<dbReference type="KEGG" id="ngr:NAEGRDRAFT_73187"/>
<evidence type="ECO:0000256" key="2">
    <source>
        <dbReference type="ARBA" id="ARBA00022741"/>
    </source>
</evidence>
<dbReference type="AlphaFoldDB" id="D2VVY8"/>
<dbReference type="Pfam" id="PF00012">
    <property type="entry name" value="HSP70"/>
    <property type="match status" value="1"/>
</dbReference>
<dbReference type="Gene3D" id="3.90.640.10">
    <property type="entry name" value="Actin, Chain A, domain 4"/>
    <property type="match status" value="1"/>
</dbReference>
<dbReference type="InterPro" id="IPR029048">
    <property type="entry name" value="HSP70_C_sf"/>
</dbReference>
<dbReference type="SUPFAM" id="SSF53067">
    <property type="entry name" value="Actin-like ATPase domain"/>
    <property type="match status" value="2"/>
</dbReference>
<protein>
    <recommendedName>
        <fullName evidence="10">Heat shock protein 70</fullName>
    </recommendedName>
</protein>
<sequence length="648" mass="71673">MSSAEVFDGAIGIDLGTTYSCVGVYMGDNVEIIPNDQGNRTTPSYVAFTDEERLIGDAAKNQVAMNPHNTVFDAKRLIGRKFSDSTVQDDMKHWPFKVITKSDEKPYIQVEYKGESHVFTPEQISSMVLTKMKDISEQYLGKQVKKAVITVPAYFNDSQRQATKDAGAIAGLEVLRIINEPTAAAIAYGLNKKGERNVLIFDLGGGTFDVSILNIEDGVFEVKATAGDTHLGGEDFDNLMVQFCCQEFKRKYKKDIQENPRALRRLRTACERAKRNLSSAANASINVDSIMDGIDLDISMTRAKFEQLNMDLFKKCFEPVKKVLQDSGLDKAQIDDVVLVGGSTRIPKVQEMLREFFNGKELCRSINPDEAVAYGAAVQGGVLTGKETKVLLIDVTPLSLGIETAGGVMTKLIERNSTIPCKKSEIFSTYADNQTAVTIQVFEGERTLTKDNHLLGRFNLEGIPPAPRGVPKIEVTFEIDSNGIMKVSAKDTSSGKTQNITIKNEQGRLSKEEIEEMVKKAKEMEQFDKELKEKIDAKNQLEAYAYQTKSTADDPNLSGKLSDADKNTIKKTCEEVINWLDNNSTYSKDDIEKKRKELEGKCAPIVSKLYQQGAGQPEFTPNGANFTSSGNTSSDSESKPKFEDVDVD</sequence>
<dbReference type="GeneID" id="8850838"/>
<dbReference type="FunFam" id="3.30.420.40:FF:000004">
    <property type="entry name" value="Molecular chaperone DnaK"/>
    <property type="match status" value="1"/>
</dbReference>
<evidence type="ECO:0000256" key="5">
    <source>
        <dbReference type="RuleBase" id="RU003322"/>
    </source>
</evidence>
<dbReference type="PROSITE" id="PS00329">
    <property type="entry name" value="HSP70_2"/>
    <property type="match status" value="1"/>
</dbReference>
<reference evidence="8 9" key="1">
    <citation type="journal article" date="2010" name="Cell">
        <title>The genome of Naegleria gruberi illuminates early eukaryotic versatility.</title>
        <authorList>
            <person name="Fritz-Laylin L.K."/>
            <person name="Prochnik S.E."/>
            <person name="Ginger M.L."/>
            <person name="Dacks J.B."/>
            <person name="Carpenter M.L."/>
            <person name="Field M.C."/>
            <person name="Kuo A."/>
            <person name="Paredez A."/>
            <person name="Chapman J."/>
            <person name="Pham J."/>
            <person name="Shu S."/>
            <person name="Neupane R."/>
            <person name="Cipriano M."/>
            <person name="Mancuso J."/>
            <person name="Tu H."/>
            <person name="Salamov A."/>
            <person name="Lindquist E."/>
            <person name="Shapiro H."/>
            <person name="Lucas S."/>
            <person name="Grigoriev I.V."/>
            <person name="Cande W.Z."/>
            <person name="Fulton C."/>
            <person name="Rokhsar D.S."/>
            <person name="Dawson S.C."/>
        </authorList>
    </citation>
    <scope>NUCLEOTIDE SEQUENCE [LARGE SCALE GENOMIC DNA]</scope>
    <source>
        <strain evidence="8 9">NEG-M</strain>
    </source>
</reference>
<dbReference type="FunFam" id="3.30.30.30:FF:000001">
    <property type="entry name" value="heat shock 70 kDa protein-like"/>
    <property type="match status" value="1"/>
</dbReference>
<keyword evidence="2 5" id="KW-0547">Nucleotide-binding</keyword>
<dbReference type="GO" id="GO:0140662">
    <property type="term" value="F:ATP-dependent protein folding chaperone"/>
    <property type="evidence" value="ECO:0007669"/>
    <property type="project" value="InterPro"/>
</dbReference>
<dbReference type="VEuPathDB" id="AmoebaDB:NAEGRDRAFT_73187"/>
<dbReference type="PANTHER" id="PTHR19375">
    <property type="entry name" value="HEAT SHOCK PROTEIN 70KDA"/>
    <property type="match status" value="1"/>
</dbReference>
<keyword evidence="3 5" id="KW-0067">ATP-binding</keyword>
<dbReference type="GO" id="GO:0005524">
    <property type="term" value="F:ATP binding"/>
    <property type="evidence" value="ECO:0007669"/>
    <property type="project" value="UniProtKB-KW"/>
</dbReference>
<dbReference type="PROSITE" id="PS01036">
    <property type="entry name" value="HSP70_3"/>
    <property type="match status" value="1"/>
</dbReference>
<dbReference type="FunCoup" id="D2VVY8">
    <property type="interactions" value="353"/>
</dbReference>
<dbReference type="FunFam" id="1.20.1270.10:FF:000016">
    <property type="entry name" value="Heat shock protein 70"/>
    <property type="match status" value="1"/>
</dbReference>
<feature type="coiled-coil region" evidence="6">
    <location>
        <begin position="514"/>
        <end position="544"/>
    </location>
</feature>
<accession>D2VVY8</accession>